<dbReference type="AlphaFoldDB" id="A0ABD3W0U4"/>
<reference evidence="1 2" key="1">
    <citation type="submission" date="2024-11" db="EMBL/GenBank/DDBJ databases">
        <title>Chromosome-level genome assembly of the freshwater bivalve Anodonta woodiana.</title>
        <authorList>
            <person name="Chen X."/>
        </authorList>
    </citation>
    <scope>NUCLEOTIDE SEQUENCE [LARGE SCALE GENOMIC DNA]</scope>
    <source>
        <strain evidence="1">MN2024</strain>
        <tissue evidence="1">Gills</tissue>
    </source>
</reference>
<proteinExistence type="predicted"/>
<dbReference type="EMBL" id="JBJQND010000009">
    <property type="protein sequence ID" value="KAL3867499.1"/>
    <property type="molecule type" value="Genomic_DNA"/>
</dbReference>
<protein>
    <submittedName>
        <fullName evidence="1">Uncharacterized protein</fullName>
    </submittedName>
</protein>
<evidence type="ECO:0000313" key="1">
    <source>
        <dbReference type="EMBL" id="KAL3867499.1"/>
    </source>
</evidence>
<evidence type="ECO:0000313" key="2">
    <source>
        <dbReference type="Proteomes" id="UP001634394"/>
    </source>
</evidence>
<keyword evidence="2" id="KW-1185">Reference proteome</keyword>
<name>A0ABD3W0U4_SINWO</name>
<organism evidence="1 2">
    <name type="scientific">Sinanodonta woodiana</name>
    <name type="common">Chinese pond mussel</name>
    <name type="synonym">Anodonta woodiana</name>
    <dbReference type="NCBI Taxonomy" id="1069815"/>
    <lineage>
        <taxon>Eukaryota</taxon>
        <taxon>Metazoa</taxon>
        <taxon>Spiralia</taxon>
        <taxon>Lophotrochozoa</taxon>
        <taxon>Mollusca</taxon>
        <taxon>Bivalvia</taxon>
        <taxon>Autobranchia</taxon>
        <taxon>Heteroconchia</taxon>
        <taxon>Palaeoheterodonta</taxon>
        <taxon>Unionida</taxon>
        <taxon>Unionoidea</taxon>
        <taxon>Unionidae</taxon>
        <taxon>Unioninae</taxon>
        <taxon>Sinanodonta</taxon>
    </lineage>
</organism>
<sequence>MSLEVHQYTAHVVTLEKDVVVDHEGYAARLTPHPLHMFGILFRNIYGLFSWIMPLSAKCWIPHTSPLSSSMYTGSCTGEPLFGEKVNIAIRVEGCNVKGITMRLMRLQ</sequence>
<accession>A0ABD3W0U4</accession>
<comment type="caution">
    <text evidence="1">The sequence shown here is derived from an EMBL/GenBank/DDBJ whole genome shotgun (WGS) entry which is preliminary data.</text>
</comment>
<gene>
    <name evidence="1" type="ORF">ACJMK2_044700</name>
</gene>
<dbReference type="Proteomes" id="UP001634394">
    <property type="component" value="Unassembled WGS sequence"/>
</dbReference>